<evidence type="ECO:0000256" key="6">
    <source>
        <dbReference type="ARBA" id="ARBA00022759"/>
    </source>
</evidence>
<dbReference type="InterPro" id="IPR033309">
    <property type="entry name" value="Mus81"/>
</dbReference>
<dbReference type="Pfam" id="PF21136">
    <property type="entry name" value="WHD_MUS81"/>
    <property type="match status" value="1"/>
</dbReference>
<dbReference type="InterPro" id="IPR006166">
    <property type="entry name" value="ERCC4_domain"/>
</dbReference>
<evidence type="ECO:0000256" key="13">
    <source>
        <dbReference type="ARBA" id="ARBA00023254"/>
    </source>
</evidence>
<dbReference type="InterPro" id="IPR036390">
    <property type="entry name" value="WH_DNA-bd_sf"/>
</dbReference>
<dbReference type="GO" id="GO:0003677">
    <property type="term" value="F:DNA binding"/>
    <property type="evidence" value="ECO:0007669"/>
    <property type="project" value="UniProtKB-UniRule"/>
</dbReference>
<dbReference type="Pfam" id="PF02732">
    <property type="entry name" value="ERCC4"/>
    <property type="match status" value="1"/>
</dbReference>
<dbReference type="GO" id="GO:0031297">
    <property type="term" value="P:replication fork processing"/>
    <property type="evidence" value="ECO:0007669"/>
    <property type="project" value="UniProtKB-ARBA"/>
</dbReference>
<evidence type="ECO:0000256" key="2">
    <source>
        <dbReference type="ARBA" id="ARBA00004123"/>
    </source>
</evidence>
<feature type="compositionally biased region" description="Polar residues" evidence="15">
    <location>
        <begin position="232"/>
        <end position="246"/>
    </location>
</feature>
<evidence type="ECO:0000256" key="1">
    <source>
        <dbReference type="ARBA" id="ARBA00001946"/>
    </source>
</evidence>
<evidence type="ECO:0000313" key="17">
    <source>
        <dbReference type="EMBL" id="CAG8951894.1"/>
    </source>
</evidence>
<keyword evidence="18" id="KW-1185">Reference proteome</keyword>
<dbReference type="SUPFAM" id="SSF47802">
    <property type="entry name" value="DNA polymerase beta, N-terminal domain-like"/>
    <property type="match status" value="1"/>
</dbReference>
<evidence type="ECO:0000256" key="4">
    <source>
        <dbReference type="ARBA" id="ARBA00022722"/>
    </source>
</evidence>
<keyword evidence="11 14" id="KW-0234">DNA repair</keyword>
<comment type="subcellular location">
    <subcellularLocation>
        <location evidence="2 14">Nucleus</location>
    </subcellularLocation>
</comment>
<evidence type="ECO:0000256" key="14">
    <source>
        <dbReference type="RuleBase" id="RU369042"/>
    </source>
</evidence>
<evidence type="ECO:0000256" key="9">
    <source>
        <dbReference type="ARBA" id="ARBA00022842"/>
    </source>
</evidence>
<dbReference type="Gene3D" id="3.40.50.10130">
    <property type="match status" value="1"/>
</dbReference>
<dbReference type="PANTHER" id="PTHR13451">
    <property type="entry name" value="CLASS II CROSSOVER JUNCTION ENDONUCLEASE MUS81"/>
    <property type="match status" value="1"/>
</dbReference>
<dbReference type="Gene3D" id="1.10.150.670">
    <property type="entry name" value="Crossover junction endonuclease EME1, DNA-binding domain"/>
    <property type="match status" value="1"/>
</dbReference>
<keyword evidence="13" id="KW-0469">Meiosis</keyword>
<evidence type="ECO:0000256" key="8">
    <source>
        <dbReference type="ARBA" id="ARBA00022801"/>
    </source>
</evidence>
<accession>A0A9N9KR03</accession>
<name>A0A9N9KR03_9HELO</name>
<organism evidence="17 18">
    <name type="scientific">Hymenoscyphus fraxineus</name>
    <dbReference type="NCBI Taxonomy" id="746836"/>
    <lineage>
        <taxon>Eukaryota</taxon>
        <taxon>Fungi</taxon>
        <taxon>Dikarya</taxon>
        <taxon>Ascomycota</taxon>
        <taxon>Pezizomycotina</taxon>
        <taxon>Leotiomycetes</taxon>
        <taxon>Helotiales</taxon>
        <taxon>Helotiaceae</taxon>
        <taxon>Hymenoscyphus</taxon>
    </lineage>
</organism>
<dbReference type="SMART" id="SM00891">
    <property type="entry name" value="ERCC4"/>
    <property type="match status" value="1"/>
</dbReference>
<dbReference type="Gene3D" id="1.10.10.10">
    <property type="entry name" value="Winged helix-like DNA-binding domain superfamily/Winged helix DNA-binding domain"/>
    <property type="match status" value="1"/>
</dbReference>
<comment type="similarity">
    <text evidence="3 14">Belongs to the XPF family.</text>
</comment>
<dbReference type="SUPFAM" id="SSF52980">
    <property type="entry name" value="Restriction endonuclease-like"/>
    <property type="match status" value="1"/>
</dbReference>
<keyword evidence="9 14" id="KW-0460">Magnesium</keyword>
<feature type="domain" description="ERCC4" evidence="16">
    <location>
        <begin position="287"/>
        <end position="393"/>
    </location>
</feature>
<dbReference type="Proteomes" id="UP000696280">
    <property type="component" value="Unassembled WGS sequence"/>
</dbReference>
<dbReference type="FunFam" id="1.10.150.110:FF:000001">
    <property type="entry name" value="Putative Crossover junction endonuclease MUS81"/>
    <property type="match status" value="1"/>
</dbReference>
<evidence type="ECO:0000256" key="12">
    <source>
        <dbReference type="ARBA" id="ARBA00023242"/>
    </source>
</evidence>
<evidence type="ECO:0000313" key="18">
    <source>
        <dbReference type="Proteomes" id="UP000696280"/>
    </source>
</evidence>
<keyword evidence="12 14" id="KW-0539">Nucleus</keyword>
<dbReference type="InterPro" id="IPR027421">
    <property type="entry name" value="DNA_pol_lamdba_lyase_dom_sf"/>
</dbReference>
<keyword evidence="7 14" id="KW-0227">DNA damage</keyword>
<dbReference type="CDD" id="cd20074">
    <property type="entry name" value="XPF_nuclease_Mus81"/>
    <property type="match status" value="1"/>
</dbReference>
<dbReference type="InterPro" id="IPR011335">
    <property type="entry name" value="Restrct_endonuc-II-like"/>
</dbReference>
<dbReference type="AlphaFoldDB" id="A0A9N9KR03"/>
<dbReference type="GO" id="GO:0048257">
    <property type="term" value="F:3'-flap endonuclease activity"/>
    <property type="evidence" value="ECO:0007669"/>
    <property type="project" value="TreeGrafter"/>
</dbReference>
<dbReference type="EC" id="3.1.22.-" evidence="14"/>
<evidence type="ECO:0000256" key="10">
    <source>
        <dbReference type="ARBA" id="ARBA00023172"/>
    </source>
</evidence>
<dbReference type="FunFam" id="3.40.50.10130:FF:000003">
    <property type="entry name" value="Crossover junction endonuclease MUS81"/>
    <property type="match status" value="1"/>
</dbReference>
<feature type="region of interest" description="Disordered" evidence="15">
    <location>
        <begin position="80"/>
        <end position="125"/>
    </location>
</feature>
<feature type="region of interest" description="Disordered" evidence="15">
    <location>
        <begin position="203"/>
        <end position="258"/>
    </location>
</feature>
<comment type="function">
    <text evidence="14">Interacts with EME1 to form a DNA structure-specific endonuclease with substrate preference for branched DNA structures with a 5'-end at the branch nick. Typical substrates include 3'-flap structures, D-loops, replication forks and nicked Holliday junctions. May be required in mitosis for the processing of stalled or collapsed replication fork intermediates. May be required in meiosis for the repair of meiosis-specific double strand breaks subsequent to single-end invasion (SEI).</text>
</comment>
<keyword evidence="5 14" id="KW-0479">Metal-binding</keyword>
<dbReference type="OrthoDB" id="5963188at2759"/>
<dbReference type="GO" id="GO:0046872">
    <property type="term" value="F:metal ion binding"/>
    <property type="evidence" value="ECO:0007669"/>
    <property type="project" value="UniProtKB-UniRule"/>
</dbReference>
<dbReference type="GO" id="GO:0005634">
    <property type="term" value="C:nucleus"/>
    <property type="evidence" value="ECO:0007669"/>
    <property type="project" value="UniProtKB-SubCell"/>
</dbReference>
<evidence type="ECO:0000256" key="5">
    <source>
        <dbReference type="ARBA" id="ARBA00022723"/>
    </source>
</evidence>
<gene>
    <name evidence="17" type="ORF">HYFRA_00005698</name>
</gene>
<keyword evidence="10 14" id="KW-0233">DNA recombination</keyword>
<protein>
    <recommendedName>
        <fullName evidence="14">Crossover junction endonuclease MUS81</fullName>
        <ecNumber evidence="14">3.1.22.-</ecNumber>
    </recommendedName>
</protein>
<dbReference type="CDD" id="cd21036">
    <property type="entry name" value="WH_MUS81"/>
    <property type="match status" value="1"/>
</dbReference>
<comment type="cofactor">
    <cofactor evidence="1 14">
        <name>Mg(2+)</name>
        <dbReference type="ChEBI" id="CHEBI:18420"/>
    </cofactor>
</comment>
<keyword evidence="4 14" id="KW-0540">Nuclease</keyword>
<dbReference type="GO" id="GO:0031573">
    <property type="term" value="P:mitotic intra-S DNA damage checkpoint signaling"/>
    <property type="evidence" value="ECO:0007669"/>
    <property type="project" value="TreeGrafter"/>
</dbReference>
<keyword evidence="8 14" id="KW-0378">Hydrolase</keyword>
<reference evidence="17" key="1">
    <citation type="submission" date="2021-07" db="EMBL/GenBank/DDBJ databases">
        <authorList>
            <person name="Durling M."/>
        </authorList>
    </citation>
    <scope>NUCLEOTIDE SEQUENCE</scope>
</reference>
<dbReference type="GO" id="GO:0048476">
    <property type="term" value="C:Holliday junction resolvase complex"/>
    <property type="evidence" value="ECO:0007669"/>
    <property type="project" value="UniProtKB-UniRule"/>
</dbReference>
<dbReference type="InterPro" id="IPR047416">
    <property type="entry name" value="XPF_nuclease_Mus81"/>
</dbReference>
<dbReference type="InterPro" id="IPR036388">
    <property type="entry name" value="WH-like_DNA-bd_sf"/>
</dbReference>
<dbReference type="InterPro" id="IPR010996">
    <property type="entry name" value="HHH_MUS81"/>
</dbReference>
<feature type="compositionally biased region" description="Basic and acidic residues" evidence="15">
    <location>
        <begin position="213"/>
        <end position="226"/>
    </location>
</feature>
<proteinExistence type="inferred from homology"/>
<evidence type="ECO:0000256" key="15">
    <source>
        <dbReference type="SAM" id="MobiDB-lite"/>
    </source>
</evidence>
<evidence type="ECO:0000259" key="16">
    <source>
        <dbReference type="SMART" id="SM00891"/>
    </source>
</evidence>
<evidence type="ECO:0000256" key="3">
    <source>
        <dbReference type="ARBA" id="ARBA00010015"/>
    </source>
</evidence>
<dbReference type="GO" id="GO:0006308">
    <property type="term" value="P:DNA catabolic process"/>
    <property type="evidence" value="ECO:0007669"/>
    <property type="project" value="UniProtKB-UniRule"/>
</dbReference>
<evidence type="ECO:0000256" key="7">
    <source>
        <dbReference type="ARBA" id="ARBA00022763"/>
    </source>
</evidence>
<dbReference type="SUPFAM" id="SSF46785">
    <property type="entry name" value="Winged helix' DNA-binding domain"/>
    <property type="match status" value="1"/>
</dbReference>
<dbReference type="InterPro" id="IPR047417">
    <property type="entry name" value="WHD_MUS81"/>
</dbReference>
<dbReference type="Gene3D" id="1.10.150.110">
    <property type="entry name" value="DNA polymerase beta, N-terminal domain-like"/>
    <property type="match status" value="1"/>
</dbReference>
<dbReference type="Pfam" id="PF14716">
    <property type="entry name" value="HHH_8"/>
    <property type="match status" value="1"/>
</dbReference>
<evidence type="ECO:0000256" key="11">
    <source>
        <dbReference type="ARBA" id="ARBA00023204"/>
    </source>
</evidence>
<dbReference type="GO" id="GO:0000712">
    <property type="term" value="P:resolution of meiotic recombination intermediates"/>
    <property type="evidence" value="ECO:0007669"/>
    <property type="project" value="TreeGrafter"/>
</dbReference>
<dbReference type="InterPro" id="IPR042530">
    <property type="entry name" value="EME1/EME2_C"/>
</dbReference>
<dbReference type="GO" id="GO:0008821">
    <property type="term" value="F:crossover junction DNA endonuclease activity"/>
    <property type="evidence" value="ECO:0007669"/>
    <property type="project" value="UniProtKB-UniRule"/>
</dbReference>
<dbReference type="GO" id="GO:0000727">
    <property type="term" value="P:double-strand break repair via break-induced replication"/>
    <property type="evidence" value="ECO:0007669"/>
    <property type="project" value="UniProtKB-UniRule"/>
</dbReference>
<dbReference type="PANTHER" id="PTHR13451:SF0">
    <property type="entry name" value="CROSSOVER JUNCTION ENDONUCLEASE MUS81"/>
    <property type="match status" value="1"/>
</dbReference>
<comment type="caution">
    <text evidence="17">The sequence shown here is derived from an EMBL/GenBank/DDBJ whole genome shotgun (WGS) entry which is preliminary data.</text>
</comment>
<comment type="subunit">
    <text evidence="14">Interacts with EME1.</text>
</comment>
<sequence length="583" mass="66236">MPRNDTECANPVWLSWVKEWLDKERERGTKAVTTYKKAHDSLKACPMRFEHPSQVIQLTGFGPKLCDRLTEKLRKDCEEKGIEMPAIPKKKRKKATSSGGGEGENDEDAPATPAKKPRKTKPYVPAHRSGGYAIILALATLEKGEKTGILKQEIIDIGQEYTWGSMKTLLEKDLVYEKGRPTRKYFLTEEGWDLADRFLKAHDPTKGSTETFVSREKTVEASKSNDAELSDAETSPSRARQTTSKSRAAEDEDKGPDLIQMGKEVTSNSDLPKFSPIVLQPGTFTVEMVLDNREVASRNNRQYIHEQLREKMGALIVRPLPLGDILWVAKLKDPTYLSKHGMEGDEVVLDYIVERKRLDDLISSIKDGRFYEQKFRLNRSGLKNVIYLLEEGSAGKDSAEVWADRVQSAIATTQVIHGIFLKKTQKVDETIRYLTRLTAMLKEKYEKEPLHLIPTQVVTYWNYLPLLKHLKEEQPGTNYHATYQLFQFHSDKTKNLILRDVFLKMLMCTKGVSGTKALEIQKRWKTPAEFIAAYKACGEGSEGEKRKHSMVSDKCGNLVGNRKIQKAVSTKIAKVWGFTEVEY</sequence>
<keyword evidence="6 14" id="KW-0255">Endonuclease</keyword>
<dbReference type="EMBL" id="CAJVRL010000044">
    <property type="protein sequence ID" value="CAG8951894.1"/>
    <property type="molecule type" value="Genomic_DNA"/>
</dbReference>